<feature type="transmembrane region" description="Helical" evidence="2">
    <location>
        <begin position="40"/>
        <end position="67"/>
    </location>
</feature>
<dbReference type="Proteomes" id="UP000501600">
    <property type="component" value="Chromosome"/>
</dbReference>
<protein>
    <submittedName>
        <fullName evidence="3">DUF1499 domain-containing protein</fullName>
    </submittedName>
</protein>
<organism evidence="3 4">
    <name type="scientific">Parasphingorhabdus halotolerans</name>
    <dbReference type="NCBI Taxonomy" id="2725558"/>
    <lineage>
        <taxon>Bacteria</taxon>
        <taxon>Pseudomonadati</taxon>
        <taxon>Pseudomonadota</taxon>
        <taxon>Alphaproteobacteria</taxon>
        <taxon>Sphingomonadales</taxon>
        <taxon>Sphingomonadaceae</taxon>
        <taxon>Parasphingorhabdus</taxon>
    </lineage>
</organism>
<name>A0A6H2DMZ8_9SPHN</name>
<evidence type="ECO:0000256" key="2">
    <source>
        <dbReference type="SAM" id="Phobius"/>
    </source>
</evidence>
<accession>A0A6H2DMZ8</accession>
<keyword evidence="2" id="KW-1133">Transmembrane helix</keyword>
<reference evidence="3 4" key="1">
    <citation type="submission" date="2020-04" db="EMBL/GenBank/DDBJ databases">
        <title>Genome sequence for Sphingorhabdus sp. strain M1.</title>
        <authorList>
            <person name="Park S.-J."/>
        </authorList>
    </citation>
    <scope>NUCLEOTIDE SEQUENCE [LARGE SCALE GENOMIC DNA]</scope>
    <source>
        <strain evidence="3 4">JK6</strain>
    </source>
</reference>
<evidence type="ECO:0000313" key="4">
    <source>
        <dbReference type="Proteomes" id="UP000501600"/>
    </source>
</evidence>
<dbReference type="EMBL" id="CP051217">
    <property type="protein sequence ID" value="QJB69363.1"/>
    <property type="molecule type" value="Genomic_DNA"/>
</dbReference>
<evidence type="ECO:0000256" key="1">
    <source>
        <dbReference type="SAM" id="MobiDB-lite"/>
    </source>
</evidence>
<feature type="region of interest" description="Disordered" evidence="1">
    <location>
        <begin position="1"/>
        <end position="20"/>
    </location>
</feature>
<keyword evidence="4" id="KW-1185">Reference proteome</keyword>
<feature type="transmembrane region" description="Helical" evidence="2">
    <location>
        <begin position="107"/>
        <end position="126"/>
    </location>
</feature>
<dbReference type="InterPro" id="IPR010865">
    <property type="entry name" value="DUF1499"/>
</dbReference>
<dbReference type="Pfam" id="PF07386">
    <property type="entry name" value="DUF1499"/>
    <property type="match status" value="1"/>
</dbReference>
<dbReference type="RefSeq" id="WP_168819359.1">
    <property type="nucleotide sequence ID" value="NZ_CP051217.1"/>
</dbReference>
<dbReference type="KEGG" id="phao:HF685_08790"/>
<proteinExistence type="predicted"/>
<sequence length="291" mass="31574">MSDQNINEPAVEPAVENRTGGVTAKPARKFATLRNDPKGWIVLILAIAAIIAFFGAAFGSGIGLWGWQQGLGFLGWTLVVAVLAIIIGIIGIILDKRKGRKTRWPKLGLGMIAAVGFIGYVLSYIITAQSLPAIHDITTDLADPPEFSALTIRADNWDQIPGADDSDMRGMNPRQRWATLHQQAFPDIRSVRIDQPVAEVIEKAKRLAEDRGWEIVSIDPAAGHLEATDTVSLFRFKDDVVIRARAADNGAASIIDMRSVSRVGVHDLGVNSKRVRQFLSDLSGTTTTASQ</sequence>
<gene>
    <name evidence="3" type="ORF">HF685_08790</name>
</gene>
<feature type="transmembrane region" description="Helical" evidence="2">
    <location>
        <begin position="73"/>
        <end position="95"/>
    </location>
</feature>
<keyword evidence="2" id="KW-0472">Membrane</keyword>
<dbReference type="AlphaFoldDB" id="A0A6H2DMZ8"/>
<evidence type="ECO:0000313" key="3">
    <source>
        <dbReference type="EMBL" id="QJB69363.1"/>
    </source>
</evidence>
<keyword evidence="2" id="KW-0812">Transmembrane</keyword>